<name>A0AB36R1I3_9HYPH</name>
<reference evidence="2" key="1">
    <citation type="submission" date="2017-08" db="EMBL/GenBank/DDBJ databases">
        <title>Mesorhizobium wenxinae sp. nov., a novel rhizobial species isolated from root nodules of chickpea (Cicer arietinum L.).</title>
        <authorList>
            <person name="Zhang J."/>
        </authorList>
    </citation>
    <scope>NUCLEOTIDE SEQUENCE [LARGE SCALE GENOMIC DNA]</scope>
    <source>
        <strain evidence="2">USDA 3392</strain>
    </source>
</reference>
<organism evidence="1 2">
    <name type="scientific">Mesorhizobium mediterraneum</name>
    <dbReference type="NCBI Taxonomy" id="43617"/>
    <lineage>
        <taxon>Bacteria</taxon>
        <taxon>Pseudomonadati</taxon>
        <taxon>Pseudomonadota</taxon>
        <taxon>Alphaproteobacteria</taxon>
        <taxon>Hyphomicrobiales</taxon>
        <taxon>Phyllobacteriaceae</taxon>
        <taxon>Mesorhizobium</taxon>
    </lineage>
</organism>
<keyword evidence="2" id="KW-1185">Reference proteome</keyword>
<evidence type="ECO:0000313" key="1">
    <source>
        <dbReference type="EMBL" id="PAP98569.1"/>
    </source>
</evidence>
<gene>
    <name evidence="1" type="ORF">CIT25_30090</name>
</gene>
<comment type="caution">
    <text evidence="1">The sequence shown here is derived from an EMBL/GenBank/DDBJ whole genome shotgun (WGS) entry which is preliminary data.</text>
</comment>
<evidence type="ECO:0000313" key="2">
    <source>
        <dbReference type="Proteomes" id="UP000216215"/>
    </source>
</evidence>
<proteinExistence type="predicted"/>
<dbReference type="RefSeq" id="WP_095488791.1">
    <property type="nucleotide sequence ID" value="NZ_CP088153.1"/>
</dbReference>
<protein>
    <submittedName>
        <fullName evidence="1">Uncharacterized protein</fullName>
    </submittedName>
</protein>
<accession>A0AB36R1I3</accession>
<dbReference type="AlphaFoldDB" id="A0AB36R1I3"/>
<sequence>MNIAATSARSSILSSAIAAQYEVLRGAALGEALPLKARSGLMLFLRRGMWGWAQTLAAAANPPQEQSHPPSTAWPTHGGHAAVVHVLAIIAMSIHDRRSP</sequence>
<dbReference type="Proteomes" id="UP000216215">
    <property type="component" value="Unassembled WGS sequence"/>
</dbReference>
<dbReference type="EMBL" id="NPKI01000044">
    <property type="protein sequence ID" value="PAP98569.1"/>
    <property type="molecule type" value="Genomic_DNA"/>
</dbReference>